<evidence type="ECO:0008006" key="3">
    <source>
        <dbReference type="Google" id="ProtNLM"/>
    </source>
</evidence>
<sequence length="171" mass="19943">MKKITYIIFFLSLGLVAQDNKDYTNKVATIDSTIATLYSVISGDKGESRNWELFKHLFRQDAKLIPIGEKEGKTTVRYMSADDYKKTAGTWLVENGFHEVEINRETQVFGNLAHVFSTYESYKTKDDDHPFMRGINSIQLFNDGKRWWILNLYWQQESKANQIPDLYLPNN</sequence>
<gene>
    <name evidence="1" type="ORF">QMA06_14800</name>
</gene>
<dbReference type="RefSeq" id="WP_290207684.1">
    <property type="nucleotide sequence ID" value="NZ_JASDDK010000008.1"/>
</dbReference>
<keyword evidence="2" id="KW-1185">Reference proteome</keyword>
<dbReference type="EMBL" id="JASDDK010000008">
    <property type="protein sequence ID" value="MDN3493991.1"/>
    <property type="molecule type" value="Genomic_DNA"/>
</dbReference>
<evidence type="ECO:0000313" key="1">
    <source>
        <dbReference type="EMBL" id="MDN3493991.1"/>
    </source>
</evidence>
<dbReference type="Gene3D" id="3.10.450.50">
    <property type="match status" value="1"/>
</dbReference>
<proteinExistence type="predicted"/>
<comment type="caution">
    <text evidence="1">The sequence shown here is derived from an EMBL/GenBank/DDBJ whole genome shotgun (WGS) entry which is preliminary data.</text>
</comment>
<protein>
    <recommendedName>
        <fullName evidence="3">Nuclear transport factor 2 family protein</fullName>
    </recommendedName>
</protein>
<evidence type="ECO:0000313" key="2">
    <source>
        <dbReference type="Proteomes" id="UP001231197"/>
    </source>
</evidence>
<organism evidence="1 2">
    <name type="scientific">Winogradskyella bathintestinalis</name>
    <dbReference type="NCBI Taxonomy" id="3035208"/>
    <lineage>
        <taxon>Bacteria</taxon>
        <taxon>Pseudomonadati</taxon>
        <taxon>Bacteroidota</taxon>
        <taxon>Flavobacteriia</taxon>
        <taxon>Flavobacteriales</taxon>
        <taxon>Flavobacteriaceae</taxon>
        <taxon>Winogradskyella</taxon>
    </lineage>
</organism>
<accession>A0ABT7ZYL5</accession>
<name>A0ABT7ZYL5_9FLAO</name>
<dbReference type="InterPro" id="IPR032710">
    <property type="entry name" value="NTF2-like_dom_sf"/>
</dbReference>
<dbReference type="Proteomes" id="UP001231197">
    <property type="component" value="Unassembled WGS sequence"/>
</dbReference>
<dbReference type="SUPFAM" id="SSF54427">
    <property type="entry name" value="NTF2-like"/>
    <property type="match status" value="1"/>
</dbReference>
<reference evidence="1 2" key="1">
    <citation type="journal article" date="2023" name="Int. J. Syst. Evol. Microbiol.">
        <title>Winogradskyella bathintestinalis sp. nov., isolated from the intestine of the deep-sea loosejaw dragonfish, Malacosteus niger.</title>
        <authorList>
            <person name="Uniacke-Lowe S."/>
            <person name="Johnson C.N."/>
            <person name="Stanton C."/>
            <person name="Hill C."/>
            <person name="Ross P."/>
        </authorList>
    </citation>
    <scope>NUCLEOTIDE SEQUENCE [LARGE SCALE GENOMIC DNA]</scope>
    <source>
        <strain evidence="1 2">APC 3343</strain>
    </source>
</reference>